<dbReference type="RefSeq" id="WP_157588351.1">
    <property type="nucleotide sequence ID" value="NZ_WPIN01000012.1"/>
</dbReference>
<evidence type="ECO:0000313" key="1">
    <source>
        <dbReference type="EMBL" id="MVM33633.1"/>
    </source>
</evidence>
<dbReference type="Proteomes" id="UP000436006">
    <property type="component" value="Unassembled WGS sequence"/>
</dbReference>
<dbReference type="EMBL" id="WPIN01000012">
    <property type="protein sequence ID" value="MVM33633.1"/>
    <property type="molecule type" value="Genomic_DNA"/>
</dbReference>
<sequence length="194" mass="22117">MKQADVPPIWQHLPFHRGYPVPYFVQWLPDASGESMPNFHRADGRKWVTCLKFKKCWVCSKSLDKASFMVTGPKGLTNRVGTDCFMHEACARESIRLCPHMLYQKTARRDVDSDSLILSPHHDLTKPLEIALVKTGAWQIVHTGLTYVINYQPLAVQWFHYIDGLLVAKTETLAPVDSNGWKRAGFKVVPINKL</sequence>
<dbReference type="AlphaFoldDB" id="A0A7K1SIN0"/>
<protein>
    <submittedName>
        <fullName evidence="1">Uncharacterized protein</fullName>
    </submittedName>
</protein>
<comment type="caution">
    <text evidence="1">The sequence shown here is derived from an EMBL/GenBank/DDBJ whole genome shotgun (WGS) entry which is preliminary data.</text>
</comment>
<keyword evidence="2" id="KW-1185">Reference proteome</keyword>
<proteinExistence type="predicted"/>
<reference evidence="1 2" key="1">
    <citation type="submission" date="2019-12" db="EMBL/GenBank/DDBJ databases">
        <title>Spirosoma sp. HMF4905 genome sequencing and assembly.</title>
        <authorList>
            <person name="Kang H."/>
            <person name="Cha I."/>
            <person name="Kim H."/>
            <person name="Joh K."/>
        </authorList>
    </citation>
    <scope>NUCLEOTIDE SEQUENCE [LARGE SCALE GENOMIC DNA]</scope>
    <source>
        <strain evidence="1 2">HMF4905</strain>
    </source>
</reference>
<gene>
    <name evidence="1" type="ORF">GO755_26580</name>
</gene>
<accession>A0A7K1SIN0</accession>
<evidence type="ECO:0000313" key="2">
    <source>
        <dbReference type="Proteomes" id="UP000436006"/>
    </source>
</evidence>
<name>A0A7K1SIN0_9BACT</name>
<organism evidence="1 2">
    <name type="scientific">Spirosoma arboris</name>
    <dbReference type="NCBI Taxonomy" id="2682092"/>
    <lineage>
        <taxon>Bacteria</taxon>
        <taxon>Pseudomonadati</taxon>
        <taxon>Bacteroidota</taxon>
        <taxon>Cytophagia</taxon>
        <taxon>Cytophagales</taxon>
        <taxon>Cytophagaceae</taxon>
        <taxon>Spirosoma</taxon>
    </lineage>
</organism>